<dbReference type="InterPro" id="IPR036852">
    <property type="entry name" value="Peptidase_S8/S53_dom_sf"/>
</dbReference>
<evidence type="ECO:0000313" key="12">
    <source>
        <dbReference type="Proteomes" id="UP000613768"/>
    </source>
</evidence>
<evidence type="ECO:0000256" key="2">
    <source>
        <dbReference type="ARBA" id="ARBA00022729"/>
    </source>
</evidence>
<dbReference type="InterPro" id="IPR023827">
    <property type="entry name" value="Peptidase_S8_Asp-AS"/>
</dbReference>
<keyword evidence="4 6" id="KW-0720">Serine protease</keyword>
<dbReference type="GO" id="GO:0004252">
    <property type="term" value="F:serine-type endopeptidase activity"/>
    <property type="evidence" value="ECO:0007669"/>
    <property type="project" value="UniProtKB-UniRule"/>
</dbReference>
<dbReference type="Gene3D" id="3.50.30.30">
    <property type="match status" value="1"/>
</dbReference>
<evidence type="ECO:0000256" key="3">
    <source>
        <dbReference type="ARBA" id="ARBA00022801"/>
    </source>
</evidence>
<dbReference type="PROSITE" id="PS00137">
    <property type="entry name" value="SUBTILASE_HIS"/>
    <property type="match status" value="1"/>
</dbReference>
<dbReference type="InterPro" id="IPR045051">
    <property type="entry name" value="SBT"/>
</dbReference>
<dbReference type="GO" id="GO:0006508">
    <property type="term" value="P:proteolysis"/>
    <property type="evidence" value="ECO:0007669"/>
    <property type="project" value="UniProtKB-KW"/>
</dbReference>
<dbReference type="Pfam" id="PF02225">
    <property type="entry name" value="PA"/>
    <property type="match status" value="1"/>
</dbReference>
<feature type="active site" description="Charge relay system" evidence="5 6">
    <location>
        <position position="186"/>
    </location>
</feature>
<comment type="caution">
    <text evidence="11">The sequence shown here is derived from an EMBL/GenBank/DDBJ whole genome shotgun (WGS) entry which is preliminary data.</text>
</comment>
<keyword evidence="2 8" id="KW-0732">Signal</keyword>
<feature type="domain" description="PA" evidence="10">
    <location>
        <begin position="442"/>
        <end position="520"/>
    </location>
</feature>
<dbReference type="InterPro" id="IPR022398">
    <property type="entry name" value="Peptidase_S8_His-AS"/>
</dbReference>
<protein>
    <submittedName>
        <fullName evidence="11">S8 family serine peptidase</fullName>
    </submittedName>
</protein>
<dbReference type="Pfam" id="PF00082">
    <property type="entry name" value="Peptidase_S8"/>
    <property type="match status" value="1"/>
</dbReference>
<feature type="active site" description="Charge relay system" evidence="5 6">
    <location>
        <position position="592"/>
    </location>
</feature>
<dbReference type="InterPro" id="IPR015500">
    <property type="entry name" value="Peptidase_S8_subtilisin-rel"/>
</dbReference>
<dbReference type="PROSITE" id="PS51892">
    <property type="entry name" value="SUBTILASE"/>
    <property type="match status" value="1"/>
</dbReference>
<evidence type="ECO:0000256" key="4">
    <source>
        <dbReference type="ARBA" id="ARBA00022825"/>
    </source>
</evidence>
<evidence type="ECO:0000259" key="10">
    <source>
        <dbReference type="Pfam" id="PF02225"/>
    </source>
</evidence>
<keyword evidence="1 6" id="KW-0645">Protease</keyword>
<gene>
    <name evidence="11" type="ORF">IFO71_06205</name>
</gene>
<dbReference type="InterPro" id="IPR000209">
    <property type="entry name" value="Peptidase_S8/S53_dom"/>
</dbReference>
<proteinExistence type="inferred from homology"/>
<dbReference type="SUPFAM" id="SSF52743">
    <property type="entry name" value="Subtilisin-like"/>
    <property type="match status" value="1"/>
</dbReference>
<dbReference type="PRINTS" id="PR00723">
    <property type="entry name" value="SUBTILISIN"/>
</dbReference>
<dbReference type="Gene3D" id="3.40.50.200">
    <property type="entry name" value="Peptidase S8/S53 domain"/>
    <property type="match status" value="1"/>
</dbReference>
<name>A0AAW3ZH28_9GAMM</name>
<organism evidence="11 12">
    <name type="scientific">Pseudomarimonas arenosa</name>
    <dbReference type="NCBI Taxonomy" id="2774145"/>
    <lineage>
        <taxon>Bacteria</taxon>
        <taxon>Pseudomonadati</taxon>
        <taxon>Pseudomonadota</taxon>
        <taxon>Gammaproteobacteria</taxon>
        <taxon>Lysobacterales</taxon>
        <taxon>Lysobacteraceae</taxon>
        <taxon>Pseudomarimonas</taxon>
    </lineage>
</organism>
<feature type="signal peptide" evidence="8">
    <location>
        <begin position="1"/>
        <end position="21"/>
    </location>
</feature>
<dbReference type="Proteomes" id="UP000613768">
    <property type="component" value="Unassembled WGS sequence"/>
</dbReference>
<feature type="chain" id="PRO_5043621526" evidence="8">
    <location>
        <begin position="22"/>
        <end position="1388"/>
    </location>
</feature>
<dbReference type="EMBL" id="JACYTR010000008">
    <property type="protein sequence ID" value="MBD8525331.1"/>
    <property type="molecule type" value="Genomic_DNA"/>
</dbReference>
<dbReference type="PROSITE" id="PS00136">
    <property type="entry name" value="SUBTILASE_ASP"/>
    <property type="match status" value="1"/>
</dbReference>
<evidence type="ECO:0000256" key="6">
    <source>
        <dbReference type="PROSITE-ProRule" id="PRU01240"/>
    </source>
</evidence>
<keyword evidence="3 6" id="KW-0378">Hydrolase</keyword>
<evidence type="ECO:0000256" key="8">
    <source>
        <dbReference type="SAM" id="SignalP"/>
    </source>
</evidence>
<evidence type="ECO:0000256" key="7">
    <source>
        <dbReference type="RuleBase" id="RU003355"/>
    </source>
</evidence>
<evidence type="ECO:0000256" key="5">
    <source>
        <dbReference type="PIRSR" id="PIRSR615500-1"/>
    </source>
</evidence>
<dbReference type="InterPro" id="IPR003137">
    <property type="entry name" value="PA_domain"/>
</dbReference>
<sequence length="1388" mass="144616">MRPQLLVLATLAALFPADVFAADHAPNGSAAKLGDARSTYIVQFKAAPLASFRGPGTDPDLQDLKATSPAVTGARKLNLTSKSAIEYREFLRQQRSASLAEASSRLGRPLAIEFEYDVALHAVALDLSATEARLLEQVPGIALVEREQLHRPLTDAGPAFIGADAIWEGGAGVATRGEGVVVGVIDSGINQSHPSFAATGPVSGFTHSNPLGGFLGVCAAEPGRCNGKLIGVHDFTTCIASDTGCDDREPNNGTDVDGHGSHVASTAVGNTLQASFPLPGGATTRTVSGVAPHANLIAYKACEEEETCRGRWTLAAINQAVADGVDVINYSLGTSTPVDPWTSSTAQAMLNAREAGVVVVVAAGNDGPAESTMGSPADAPWNLAVANVTHDRVTVNRLLDLSGGATPPPGDGVLLGEGQTLGYGPVSLVTPSDFPLCSQGSSSDFPPSGESNPWSAGRFSGEIVVCLRGVQARVAKSNNVRLAGGGGMVLVNQAADGEATIADEHSIPSTHVGAADGAALLSWLSQGSGHRGRLEGAQIRVEPSRSDLLVGSSSRGPVVHGPYLKPDLAAPGSSIQAAAGTGSGLVPLSGTSMASPHVAGAAALLMAQHPDWDVSDVVSALRSTASPTVKLGAEMLADPLQQGSGRVQLEQATRAGLGFPASAAEFLASRPASGGSPAQLNLPSLVSDRCFESCSFTRRVKDLRGGGRWRAEFVGEAGMEVQVQPAEFELAAGAQQTLQFSVNVNDIRLFGRYVEGRIKLIAVDANGAPNETVPATELPLAIYSSPGQVPSELQISVPDRGFVDLSFSGLLELADLEVTATDPAAPTLRRFSLSQDPTNTLPFDSFSAGAAFVNFAIPETATLRDFVVNASLASAARDVDLFVGVDSNGNNQPDESELLCESTSAQSQEACEITVLSASNGKLVWVMAQNFQSSAPGAVDTVDLEVFVRDTLPVNGPRLIATAASDFERNTPFDVRLIVDDLTLAQGERRLAFLNLGVTGREPFARIPLTVSRAAGANAAKLLHGSSVERIRLASGAASESLAIDLPSNIQRLRITASPPDLSHVLGSQRLYLSRGGSAAQPGLGVAPPREQALATSVGFVDRIEIDIGAEQGLSAGRWFITPVSLDAETREFDLTISLDSSGSLPNPKFGAYFNPARSGAGAFLFGAGDQWGLLWYTYHQDGTPVWYTASAAAAAATAEQSQWVAPLYRARWNGSSAPLTMVGEIIMTKISDTAFQFGWNLDGESGSERYEFIDGGGCARQANQPFDINGFWFNPSSPGYGYSVNAFPNLETNGAYFFDANGGPIWALGSVSPFGTPSMALDLRIGPCPSCAYSPPVVIPGIGTLSRSYTDIRNGQMQIDVTLPAPLRGSWSLNTPVQKLTGDTGCP</sequence>
<dbReference type="PANTHER" id="PTHR10795">
    <property type="entry name" value="PROPROTEIN CONVERTASE SUBTILISIN/KEXIN"/>
    <property type="match status" value="1"/>
</dbReference>
<comment type="similarity">
    <text evidence="6 7">Belongs to the peptidase S8 family.</text>
</comment>
<reference evidence="11 12" key="1">
    <citation type="submission" date="2020-09" db="EMBL/GenBank/DDBJ databases">
        <title>Pseudoxanthomonas sp. CAU 1598 isolated from sand of Yaerae Beach.</title>
        <authorList>
            <person name="Kim W."/>
        </authorList>
    </citation>
    <scope>NUCLEOTIDE SEQUENCE [LARGE SCALE GENOMIC DNA]</scope>
    <source>
        <strain evidence="11 12">CAU 1598</strain>
    </source>
</reference>
<dbReference type="InterPro" id="IPR023828">
    <property type="entry name" value="Peptidase_S8_Ser-AS"/>
</dbReference>
<feature type="domain" description="Peptidase S8/S53" evidence="9">
    <location>
        <begin position="177"/>
        <end position="629"/>
    </location>
</feature>
<keyword evidence="12" id="KW-1185">Reference proteome</keyword>
<evidence type="ECO:0000259" key="9">
    <source>
        <dbReference type="Pfam" id="PF00082"/>
    </source>
</evidence>
<feature type="active site" description="Charge relay system" evidence="5 6">
    <location>
        <position position="259"/>
    </location>
</feature>
<dbReference type="CDD" id="cd02120">
    <property type="entry name" value="PA_subtilisin_like"/>
    <property type="match status" value="1"/>
</dbReference>
<evidence type="ECO:0000256" key="1">
    <source>
        <dbReference type="ARBA" id="ARBA00022670"/>
    </source>
</evidence>
<accession>A0AAW3ZH28</accession>
<evidence type="ECO:0000313" key="11">
    <source>
        <dbReference type="EMBL" id="MBD8525331.1"/>
    </source>
</evidence>
<dbReference type="RefSeq" id="WP_192028674.1">
    <property type="nucleotide sequence ID" value="NZ_JACYTR010000008.1"/>
</dbReference>
<dbReference type="PROSITE" id="PS00138">
    <property type="entry name" value="SUBTILASE_SER"/>
    <property type="match status" value="1"/>
</dbReference>